<sequence length="58" mass="6607">MMDELPLGFAMALAQHPKAMEAFSNLPQGEQQQLLREAHQVQSRQEMRSLVKRLEPGC</sequence>
<name>A0A6N2SVH7_9FIRM</name>
<reference evidence="1" key="1">
    <citation type="submission" date="2019-11" db="EMBL/GenBank/DDBJ databases">
        <authorList>
            <person name="Feng L."/>
        </authorList>
    </citation>
    <scope>NUCLEOTIDE SEQUENCE</scope>
    <source>
        <strain evidence="1">AundefinedLFYP135</strain>
    </source>
</reference>
<proteinExistence type="predicted"/>
<accession>A0A6N2SVH7</accession>
<protein>
    <submittedName>
        <fullName evidence="1">Uncharacterized protein</fullName>
    </submittedName>
</protein>
<gene>
    <name evidence="1" type="ORF">AULFYP135_01116</name>
</gene>
<evidence type="ECO:0000313" key="1">
    <source>
        <dbReference type="EMBL" id="VYS97012.1"/>
    </source>
</evidence>
<organism evidence="1">
    <name type="scientific">uncultured Anaerotruncus sp</name>
    <dbReference type="NCBI Taxonomy" id="905011"/>
    <lineage>
        <taxon>Bacteria</taxon>
        <taxon>Bacillati</taxon>
        <taxon>Bacillota</taxon>
        <taxon>Clostridia</taxon>
        <taxon>Eubacteriales</taxon>
        <taxon>Oscillospiraceae</taxon>
        <taxon>Anaerotruncus</taxon>
        <taxon>environmental samples</taxon>
    </lineage>
</organism>
<dbReference type="AlphaFoldDB" id="A0A6N2SVH7"/>
<dbReference type="EMBL" id="CACRSL010000003">
    <property type="protein sequence ID" value="VYS97012.1"/>
    <property type="molecule type" value="Genomic_DNA"/>
</dbReference>